<dbReference type="SUPFAM" id="SSF53822">
    <property type="entry name" value="Periplasmic binding protein-like I"/>
    <property type="match status" value="1"/>
</dbReference>
<dbReference type="Pfam" id="PF13377">
    <property type="entry name" value="Peripla_BP_3"/>
    <property type="match status" value="1"/>
</dbReference>
<dbReference type="GO" id="GO:0003700">
    <property type="term" value="F:DNA-binding transcription factor activity"/>
    <property type="evidence" value="ECO:0007669"/>
    <property type="project" value="TreeGrafter"/>
</dbReference>
<dbReference type="PANTHER" id="PTHR30146:SF153">
    <property type="entry name" value="LACTOSE OPERON REPRESSOR"/>
    <property type="match status" value="1"/>
</dbReference>
<evidence type="ECO:0000256" key="3">
    <source>
        <dbReference type="ARBA" id="ARBA00023163"/>
    </source>
</evidence>
<keyword evidence="2" id="KW-0238">DNA-binding</keyword>
<keyword evidence="1" id="KW-0805">Transcription regulation</keyword>
<reference evidence="5 6" key="1">
    <citation type="journal article" date="2010" name="Cell Res.">
        <title>Complete genome sequence of the rifamycin SV-producing Amycolatopsis mediterranei U32 revealed its genetic characteristics in phylogeny and metabolism.</title>
        <authorList>
            <person name="Zhao W."/>
            <person name="Zhong Y."/>
            <person name="Yuan H."/>
            <person name="Wang J."/>
            <person name="Zheng H."/>
            <person name="Wang Y."/>
            <person name="Cen X."/>
            <person name="Xu F."/>
            <person name="Bai J."/>
            <person name="Han X."/>
            <person name="Lu G."/>
            <person name="Zhu Y."/>
            <person name="Shao Z."/>
            <person name="Yan H."/>
            <person name="Li C."/>
            <person name="Peng N."/>
            <person name="Zhang Z."/>
            <person name="Zhang Y."/>
            <person name="Lin W."/>
            <person name="Fan Y."/>
            <person name="Qin Z."/>
            <person name="Hu Y."/>
            <person name="Zhu B."/>
            <person name="Wang S."/>
            <person name="Ding X."/>
            <person name="Zhao G.P."/>
        </authorList>
    </citation>
    <scope>NUCLEOTIDE SEQUENCE [LARGE SCALE GENOMIC DNA]</scope>
    <source>
        <strain evidence="6">U-32</strain>
    </source>
</reference>
<dbReference type="AlphaFoldDB" id="A0A0H3D1T9"/>
<name>A0A0H3D1T9_AMYMU</name>
<dbReference type="InterPro" id="IPR028082">
    <property type="entry name" value="Peripla_BP_I"/>
</dbReference>
<dbReference type="HOGENOM" id="CLU_037628_6_1_11"/>
<dbReference type="eggNOG" id="COG1609">
    <property type="taxonomic scope" value="Bacteria"/>
</dbReference>
<dbReference type="Proteomes" id="UP000000328">
    <property type="component" value="Chromosome"/>
</dbReference>
<dbReference type="InterPro" id="IPR046335">
    <property type="entry name" value="LacI/GalR-like_sensor"/>
</dbReference>
<dbReference type="PANTHER" id="PTHR30146">
    <property type="entry name" value="LACI-RELATED TRANSCRIPTIONAL REPRESSOR"/>
    <property type="match status" value="1"/>
</dbReference>
<dbReference type="GO" id="GO:0000976">
    <property type="term" value="F:transcription cis-regulatory region binding"/>
    <property type="evidence" value="ECO:0007669"/>
    <property type="project" value="TreeGrafter"/>
</dbReference>
<evidence type="ECO:0000313" key="5">
    <source>
        <dbReference type="EMBL" id="ADJ44889.1"/>
    </source>
</evidence>
<dbReference type="CDD" id="cd01574">
    <property type="entry name" value="PBP1_LacI"/>
    <property type="match status" value="1"/>
</dbReference>
<organism evidence="5 6">
    <name type="scientific">Amycolatopsis mediterranei (strain U-32)</name>
    <dbReference type="NCBI Taxonomy" id="749927"/>
    <lineage>
        <taxon>Bacteria</taxon>
        <taxon>Bacillati</taxon>
        <taxon>Actinomycetota</taxon>
        <taxon>Actinomycetes</taxon>
        <taxon>Pseudonocardiales</taxon>
        <taxon>Pseudonocardiaceae</taxon>
        <taxon>Amycolatopsis</taxon>
    </lineage>
</organism>
<evidence type="ECO:0000256" key="1">
    <source>
        <dbReference type="ARBA" id="ARBA00023015"/>
    </source>
</evidence>
<dbReference type="KEGG" id="amd:AMED_3098"/>
<dbReference type="Gene3D" id="3.40.50.2300">
    <property type="match status" value="2"/>
</dbReference>
<evidence type="ECO:0000259" key="4">
    <source>
        <dbReference type="Pfam" id="PF13377"/>
    </source>
</evidence>
<dbReference type="PATRIC" id="fig|749927.5.peg.3195"/>
<protein>
    <submittedName>
        <fullName evidence="5">LacI family transcriptional regulator</fullName>
    </submittedName>
</protein>
<dbReference type="EMBL" id="CP002000">
    <property type="protein sequence ID" value="ADJ44889.1"/>
    <property type="molecule type" value="Genomic_DNA"/>
</dbReference>
<sequence length="298" mass="31620">MRVGSVREQTRGHLRGGTAVVLPDPGRSIGVLTSTLATLGNSRTLDAIAQAAAAEGYTITLLSVGKPTRDAVTDAFRELGTHDVDGLVVLVEEYALDWPGIVFPQGVPVVVVDSNARAGYPTVDADQAQGAVLATEHLLKLGHETVWHIAGPSDSCAAEHRERAWRRTLTRFDRRVPLPVVGDWTAGSGYTLGRVLADEPAVTAVFAANDQMALGLLRALHESGRSVPGEVSVAGFDDMAESASFWPPLTTIRQPFAELGGQVVRTLLGELRSGVRTATLERVPVSLVVRGSTGPPPW</sequence>
<evidence type="ECO:0000256" key="2">
    <source>
        <dbReference type="ARBA" id="ARBA00023125"/>
    </source>
</evidence>
<dbReference type="OrthoDB" id="9785139at2"/>
<feature type="domain" description="Transcriptional regulator LacI/GalR-like sensor" evidence="4">
    <location>
        <begin position="135"/>
        <end position="293"/>
    </location>
</feature>
<keyword evidence="3" id="KW-0804">Transcription</keyword>
<evidence type="ECO:0000313" key="6">
    <source>
        <dbReference type="Proteomes" id="UP000000328"/>
    </source>
</evidence>
<accession>A0A0H3D1T9</accession>
<proteinExistence type="predicted"/>
<gene>
    <name evidence="5" type="ordered locus">AMED_3098</name>
</gene>